<reference evidence="2 3" key="1">
    <citation type="submission" date="2018-04" db="EMBL/GenBank/DDBJ databases">
        <title>Chryseobacterium oncorhynchi 701B-08T from rainbow trout, and Chryseobacterium viscerum 687B-08T from diseased fish.</title>
        <authorList>
            <person name="Jeong J.-J."/>
            <person name="Lee Y.J."/>
            <person name="Pathiraja D."/>
            <person name="Park B."/>
            <person name="Choi I.-G."/>
            <person name="Kim K.D."/>
        </authorList>
    </citation>
    <scope>NUCLEOTIDE SEQUENCE [LARGE SCALE GENOMIC DNA]</scope>
    <source>
        <strain evidence="2 3">687B-08</strain>
    </source>
</reference>
<evidence type="ECO:0000313" key="3">
    <source>
        <dbReference type="Proteomes" id="UP000236413"/>
    </source>
</evidence>
<organism evidence="2 3">
    <name type="scientific">Chryseobacterium viscerum</name>
    <dbReference type="NCBI Taxonomy" id="1037377"/>
    <lineage>
        <taxon>Bacteria</taxon>
        <taxon>Pseudomonadati</taxon>
        <taxon>Bacteroidota</taxon>
        <taxon>Flavobacteriia</taxon>
        <taxon>Flavobacteriales</taxon>
        <taxon>Weeksellaceae</taxon>
        <taxon>Chryseobacterium group</taxon>
        <taxon>Chryseobacterium</taxon>
    </lineage>
</organism>
<sequence>MKRKLVYFSLLLASNCIFLSAQVGINTTNPQGVFNIDGAKDNPTTGIPSVAQQANDVAVTAAGNMGIGTTVPSNKLHINGTDPLRLQGVGTGNSTTDPLLVIDANGVVKNIGTLGALSIPSPAVFRLETGQTDFLQAQGAGGSLAVPMTIIKNSIVGLSYNAGTSTITFPAGTYQITFVYEASHNAAGCTVSSYFVDFPLNATTSRVHNTAAHSQGALSNHGGTITYATTVPANKTWQINLGRGQSGNCSGIGMSLAATSTQMLVFRIGD</sequence>
<evidence type="ECO:0008006" key="4">
    <source>
        <dbReference type="Google" id="ProtNLM"/>
    </source>
</evidence>
<name>A0A316WMT5_9FLAO</name>
<proteinExistence type="predicted"/>
<accession>A0A316WMT5</accession>
<keyword evidence="1" id="KW-0732">Signal</keyword>
<comment type="caution">
    <text evidence="2">The sequence shown here is derived from an EMBL/GenBank/DDBJ whole genome shotgun (WGS) entry which is preliminary data.</text>
</comment>
<gene>
    <name evidence="2" type="ORF">C1634_008155</name>
</gene>
<dbReference type="Proteomes" id="UP000236413">
    <property type="component" value="Unassembled WGS sequence"/>
</dbReference>
<dbReference type="RefSeq" id="WP_103234235.1">
    <property type="nucleotide sequence ID" value="NZ_PPEG02000003.1"/>
</dbReference>
<feature type="chain" id="PRO_5016384611" description="C1q domain-containing protein" evidence="1">
    <location>
        <begin position="24"/>
        <end position="270"/>
    </location>
</feature>
<evidence type="ECO:0000256" key="1">
    <source>
        <dbReference type="SAM" id="SignalP"/>
    </source>
</evidence>
<dbReference type="AlphaFoldDB" id="A0A316WMT5"/>
<dbReference type="EMBL" id="PPEG02000003">
    <property type="protein sequence ID" value="PWN62741.1"/>
    <property type="molecule type" value="Genomic_DNA"/>
</dbReference>
<protein>
    <recommendedName>
        <fullName evidence="4">C1q domain-containing protein</fullName>
    </recommendedName>
</protein>
<evidence type="ECO:0000313" key="2">
    <source>
        <dbReference type="EMBL" id="PWN62741.1"/>
    </source>
</evidence>
<feature type="signal peptide" evidence="1">
    <location>
        <begin position="1"/>
        <end position="23"/>
    </location>
</feature>